<dbReference type="SMART" id="SM00507">
    <property type="entry name" value="HNHc"/>
    <property type="match status" value="1"/>
</dbReference>
<gene>
    <name evidence="2" type="ORF">NQV15_12510</name>
</gene>
<feature type="domain" description="HNH nuclease" evidence="1">
    <location>
        <begin position="306"/>
        <end position="355"/>
    </location>
</feature>
<dbReference type="Gene3D" id="1.10.30.50">
    <property type="match status" value="1"/>
</dbReference>
<evidence type="ECO:0000259" key="1">
    <source>
        <dbReference type="SMART" id="SM00507"/>
    </source>
</evidence>
<dbReference type="CDD" id="cd00085">
    <property type="entry name" value="HNHc"/>
    <property type="match status" value="1"/>
</dbReference>
<accession>A0ABY5M3A5</accession>
<name>A0ABY5M3A5_9ACTN</name>
<keyword evidence="3" id="KW-1185">Reference proteome</keyword>
<sequence>MATTTAPTAQSLSHAIRWQAMAEASTVQAMIDYRDAEMARTALIESSLRRKIERSAIALTIGEATGMSEAQVQLRLSIADRVRAKTPQVWDAFIDGLIDFSRVRDISMAIEKLRRDESIARLEDRVLAYAADHTGAELRQWLRRFVQRVEADLAIERAEAERRERHVSVTHGDDAMAWLNAYLPSHLAAAIEARLRQEARKPADPEDDRTVAQREADLLVAWCTSSEAATSAVDANIAVTVAADVLAGAAFGFAESTDGRWAVPASWIADVAATGSTFWHRIVVDPVKDDVLSHEYLGRFASDTLAVALQFLHGVCQAPGCMVPAERCDLDHRIPHPHGPTSGDNMGPLCRRHHNLKGHGVLHWSTSPPRPPSKPLIMEIYQPAPDIVMEYVPA</sequence>
<evidence type="ECO:0000313" key="3">
    <source>
        <dbReference type="Proteomes" id="UP001316184"/>
    </source>
</evidence>
<dbReference type="GO" id="GO:0004519">
    <property type="term" value="F:endonuclease activity"/>
    <property type="evidence" value="ECO:0007669"/>
    <property type="project" value="UniProtKB-KW"/>
</dbReference>
<evidence type="ECO:0000313" key="2">
    <source>
        <dbReference type="EMBL" id="UUP12675.1"/>
    </source>
</evidence>
<keyword evidence="2" id="KW-0540">Nuclease</keyword>
<dbReference type="Pfam" id="PF02720">
    <property type="entry name" value="DUF222"/>
    <property type="match status" value="1"/>
</dbReference>
<proteinExistence type="predicted"/>
<keyword evidence="2" id="KW-0378">Hydrolase</keyword>
<dbReference type="RefSeq" id="WP_232400210.1">
    <property type="nucleotide sequence ID" value="NZ_CP102173.1"/>
</dbReference>
<organism evidence="2 3">
    <name type="scientific">Aeromicrobium wangtongii</name>
    <dbReference type="NCBI Taxonomy" id="2969247"/>
    <lineage>
        <taxon>Bacteria</taxon>
        <taxon>Bacillati</taxon>
        <taxon>Actinomycetota</taxon>
        <taxon>Actinomycetes</taxon>
        <taxon>Propionibacteriales</taxon>
        <taxon>Nocardioidaceae</taxon>
        <taxon>Aeromicrobium</taxon>
    </lineage>
</organism>
<keyword evidence="2" id="KW-0255">Endonuclease</keyword>
<dbReference type="Proteomes" id="UP001316184">
    <property type="component" value="Chromosome"/>
</dbReference>
<protein>
    <submittedName>
        <fullName evidence="2">HNH endonuclease</fullName>
    </submittedName>
</protein>
<dbReference type="InterPro" id="IPR003870">
    <property type="entry name" value="DUF222"/>
</dbReference>
<dbReference type="InterPro" id="IPR003615">
    <property type="entry name" value="HNH_nuc"/>
</dbReference>
<dbReference type="EMBL" id="CP102173">
    <property type="protein sequence ID" value="UUP12675.1"/>
    <property type="molecule type" value="Genomic_DNA"/>
</dbReference>
<reference evidence="2 3" key="1">
    <citation type="submission" date="2022-08" db="EMBL/GenBank/DDBJ databases">
        <title>novel species in genus Aeromicrobium.</title>
        <authorList>
            <person name="Ye L."/>
        </authorList>
    </citation>
    <scope>NUCLEOTIDE SEQUENCE [LARGE SCALE GENOMIC DNA]</scope>
    <source>
        <strain evidence="3">zg-Y1379</strain>
    </source>
</reference>